<keyword evidence="7 9" id="KW-0472">Membrane</keyword>
<feature type="transmembrane region" description="Helical" evidence="9">
    <location>
        <begin position="101"/>
        <end position="123"/>
    </location>
</feature>
<organism evidence="13">
    <name type="scientific">Anisakis simplex</name>
    <name type="common">Herring worm</name>
    <dbReference type="NCBI Taxonomy" id="6269"/>
    <lineage>
        <taxon>Eukaryota</taxon>
        <taxon>Metazoa</taxon>
        <taxon>Ecdysozoa</taxon>
        <taxon>Nematoda</taxon>
        <taxon>Chromadorea</taxon>
        <taxon>Rhabditida</taxon>
        <taxon>Spirurina</taxon>
        <taxon>Ascaridomorpha</taxon>
        <taxon>Ascaridoidea</taxon>
        <taxon>Anisakidae</taxon>
        <taxon>Anisakis</taxon>
        <taxon>Anisakis simplex complex</taxon>
    </lineage>
</organism>
<feature type="domain" description="Ubiquitin-like" evidence="10">
    <location>
        <begin position="398"/>
        <end position="449"/>
    </location>
</feature>
<feature type="transmembrane region" description="Helical" evidence="9">
    <location>
        <begin position="72"/>
        <end position="94"/>
    </location>
</feature>
<protein>
    <submittedName>
        <fullName evidence="13">Transmembrane protein 115 (inferred by orthology to a human protein)</fullName>
    </submittedName>
</protein>
<accession>A0A0M3K6S5</accession>
<dbReference type="GO" id="GO:0006890">
    <property type="term" value="P:retrograde vesicle-mediated transport, Golgi to endoplasmic reticulum"/>
    <property type="evidence" value="ECO:0007669"/>
    <property type="project" value="InterPro"/>
</dbReference>
<feature type="compositionally biased region" description="Polar residues" evidence="8">
    <location>
        <begin position="572"/>
        <end position="582"/>
    </location>
</feature>
<evidence type="ECO:0000256" key="3">
    <source>
        <dbReference type="ARBA" id="ARBA00022723"/>
    </source>
</evidence>
<name>A0A0M3K6S5_ANISI</name>
<keyword evidence="2 9" id="KW-0812">Transmembrane</keyword>
<dbReference type="InterPro" id="IPR000058">
    <property type="entry name" value="Znf_AN1"/>
</dbReference>
<dbReference type="Gene3D" id="4.10.1110.10">
    <property type="entry name" value="AN1-like Zinc finger"/>
    <property type="match status" value="1"/>
</dbReference>
<keyword evidence="3" id="KW-0479">Metal-binding</keyword>
<dbReference type="EMBL" id="UYRR01032785">
    <property type="protein sequence ID" value="VDK56791.1"/>
    <property type="molecule type" value="Genomic_DNA"/>
</dbReference>
<dbReference type="WBParaSite" id="ASIM_0001666601-mRNA-1">
    <property type="protein sequence ID" value="ASIM_0001666601-mRNA-1"/>
    <property type="gene ID" value="ASIM_0001666601"/>
</dbReference>
<keyword evidence="4" id="KW-0863">Zinc-finger</keyword>
<evidence type="ECO:0000313" key="12">
    <source>
        <dbReference type="Proteomes" id="UP000267096"/>
    </source>
</evidence>
<evidence type="ECO:0000256" key="2">
    <source>
        <dbReference type="ARBA" id="ARBA00022692"/>
    </source>
</evidence>
<reference evidence="13" key="1">
    <citation type="submission" date="2017-02" db="UniProtKB">
        <authorList>
            <consortium name="WormBaseParasite"/>
        </authorList>
    </citation>
    <scope>IDENTIFICATION</scope>
</reference>
<evidence type="ECO:0000256" key="4">
    <source>
        <dbReference type="ARBA" id="ARBA00022771"/>
    </source>
</evidence>
<dbReference type="SMART" id="SM00154">
    <property type="entry name" value="ZnF_AN1"/>
    <property type="match status" value="1"/>
</dbReference>
<dbReference type="AlphaFoldDB" id="A0A0M3K6S5"/>
<feature type="compositionally biased region" description="Acidic residues" evidence="8">
    <location>
        <begin position="548"/>
        <end position="565"/>
    </location>
</feature>
<dbReference type="SUPFAM" id="SSF118310">
    <property type="entry name" value="AN1-like Zinc finger"/>
    <property type="match status" value="1"/>
</dbReference>
<dbReference type="Pfam" id="PF00240">
    <property type="entry name" value="ubiquitin"/>
    <property type="match status" value="1"/>
</dbReference>
<evidence type="ECO:0000256" key="6">
    <source>
        <dbReference type="ARBA" id="ARBA00022989"/>
    </source>
</evidence>
<dbReference type="PANTHER" id="PTHR13377:SF3">
    <property type="entry name" value="TRANSMEMBRANE PROTEIN 115"/>
    <property type="match status" value="1"/>
</dbReference>
<feature type="region of interest" description="Disordered" evidence="8">
    <location>
        <begin position="315"/>
        <end position="365"/>
    </location>
</feature>
<dbReference type="Proteomes" id="UP000267096">
    <property type="component" value="Unassembled WGS sequence"/>
</dbReference>
<dbReference type="PANTHER" id="PTHR13377">
    <property type="entry name" value="PLACENTAL PROTEIN 6"/>
    <property type="match status" value="1"/>
</dbReference>
<gene>
    <name evidence="11" type="ORF">ASIM_LOCUS16073</name>
</gene>
<feature type="region of interest" description="Disordered" evidence="8">
    <location>
        <begin position="641"/>
        <end position="674"/>
    </location>
</feature>
<evidence type="ECO:0000256" key="1">
    <source>
        <dbReference type="ARBA" id="ARBA00004141"/>
    </source>
</evidence>
<evidence type="ECO:0000259" key="10">
    <source>
        <dbReference type="PROSITE" id="PS50053"/>
    </source>
</evidence>
<evidence type="ECO:0000256" key="8">
    <source>
        <dbReference type="SAM" id="MobiDB-lite"/>
    </source>
</evidence>
<dbReference type="InterPro" id="IPR035896">
    <property type="entry name" value="AN1-like_Znf"/>
</dbReference>
<keyword evidence="5" id="KW-0862">Zinc</keyword>
<comment type="subcellular location">
    <subcellularLocation>
        <location evidence="1">Membrane</location>
        <topology evidence="1">Multi-pass membrane protein</topology>
    </subcellularLocation>
</comment>
<proteinExistence type="predicted"/>
<evidence type="ECO:0000256" key="7">
    <source>
        <dbReference type="ARBA" id="ARBA00023136"/>
    </source>
</evidence>
<dbReference type="SMART" id="SM01160">
    <property type="entry name" value="DUF1751"/>
    <property type="match status" value="1"/>
</dbReference>
<reference evidence="11 12" key="2">
    <citation type="submission" date="2018-11" db="EMBL/GenBank/DDBJ databases">
        <authorList>
            <consortium name="Pathogen Informatics"/>
        </authorList>
    </citation>
    <scope>NUCLEOTIDE SEQUENCE [LARGE SCALE GENOMIC DNA]</scope>
</reference>
<dbReference type="InterPro" id="IPR029071">
    <property type="entry name" value="Ubiquitin-like_domsf"/>
</dbReference>
<dbReference type="SUPFAM" id="SSF54236">
    <property type="entry name" value="Ubiquitin-like"/>
    <property type="match status" value="1"/>
</dbReference>
<dbReference type="GO" id="GO:0008270">
    <property type="term" value="F:zinc ion binding"/>
    <property type="evidence" value="ECO:0007669"/>
    <property type="project" value="UniProtKB-KW"/>
</dbReference>
<evidence type="ECO:0000256" key="9">
    <source>
        <dbReference type="SAM" id="Phobius"/>
    </source>
</evidence>
<dbReference type="CDD" id="cd17039">
    <property type="entry name" value="Ubl_ubiquitin_like"/>
    <property type="match status" value="1"/>
</dbReference>
<dbReference type="InterPro" id="IPR000626">
    <property type="entry name" value="Ubiquitin-like_dom"/>
</dbReference>
<keyword evidence="12" id="KW-1185">Reference proteome</keyword>
<feature type="region of interest" description="Disordered" evidence="8">
    <location>
        <begin position="519"/>
        <end position="582"/>
    </location>
</feature>
<dbReference type="GO" id="GO:0016020">
    <property type="term" value="C:membrane"/>
    <property type="evidence" value="ECO:0007669"/>
    <property type="project" value="UniProtKB-SubCell"/>
</dbReference>
<dbReference type="Gene3D" id="3.10.20.90">
    <property type="entry name" value="Phosphatidylinositol 3-kinase Catalytic Subunit, Chain A, domain 1"/>
    <property type="match status" value="1"/>
</dbReference>
<dbReference type="GO" id="GO:0005794">
    <property type="term" value="C:Golgi apparatus"/>
    <property type="evidence" value="ECO:0007669"/>
    <property type="project" value="TreeGrafter"/>
</dbReference>
<evidence type="ECO:0000313" key="13">
    <source>
        <dbReference type="WBParaSite" id="ASIM_0001666601-mRNA-1"/>
    </source>
</evidence>
<feature type="transmembrane region" description="Helical" evidence="9">
    <location>
        <begin position="21"/>
        <end position="46"/>
    </location>
</feature>
<keyword evidence="6 9" id="KW-1133">Transmembrane helix</keyword>
<feature type="transmembrane region" description="Helical" evidence="9">
    <location>
        <begin position="170"/>
        <end position="192"/>
    </location>
</feature>
<dbReference type="PROSITE" id="PS50053">
    <property type="entry name" value="UBIQUITIN_2"/>
    <property type="match status" value="1"/>
</dbReference>
<sequence length="769" mass="86513">MSVSISSQFDALIDNFKKSPPFYHFSVALLSIGAFVSVFESIFNVFSLSASQMMVSFELWRLITSVLVERNLILLIWSICCIHITSSLILPVWGHFELLKYFTIVQISSSIVITLIAFLSYVVHKNYTLFYHVQLYGCASMCAASYVAIKQFLPDTILLSSRVGRLKNNHLPILSLSIITILSLIGLVRWSASLQVALGIQLGWVYLRFYQPHSDMDLDGAQKDDASYGDYSDHFAWATLFPSKLQPMMSVISGVVFSTLIRLKICKPLVRHIDITKLDSVSVILPSLQAKDTERRRQKALRDLTERLSRTKRVSDADNTVSWSDNDDETSSDVISPPATAQIDSSQTAPLRGKEKHEPLSSAQPSSSHQVFACQIDFYSSLRKASLGLDVTIQDCSFQQKIWQRSGLLPYHQGLIFSGELLSDDEALISLYGITSNSTIRLVILTRSGPLSVQEQNDSGYNKLVSINRCNDEMMSSEAKQCKEEKVGRVFDEKFLDENRRTLFKMCELRRQMRRFKNEKEVVPRTSEPSSRVCVSAPEDTSAKESSIGDDDSDEYDYDDDESNDSLDHHNANQMSSAQGTSHNQLLSSNIYFNNSSSNQPSTSNSKIVLNKKSRQIASKGYAFAESITLRATTRQHRVPFRRQIELENSDITTSSDDERQRQKPSSIRRKSSETSCNLNANMMPSSSILLSSNPSALRRSWWLSRSVNNSTGNTTSQQQRCNACAVKLNTTLSSIAFQCRCGKTLCARHRAPDMHTCTRLRKLQDVSD</sequence>
<evidence type="ECO:0000256" key="5">
    <source>
        <dbReference type="ARBA" id="ARBA00022833"/>
    </source>
</evidence>
<dbReference type="InterPro" id="IPR013861">
    <property type="entry name" value="TMEM115/Pdh1/Rbl19"/>
</dbReference>
<dbReference type="OrthoDB" id="73612at2759"/>
<evidence type="ECO:0000313" key="11">
    <source>
        <dbReference type="EMBL" id="VDK56791.1"/>
    </source>
</evidence>
<dbReference type="Pfam" id="PF08551">
    <property type="entry name" value="DUF1751"/>
    <property type="match status" value="1"/>
</dbReference>
<feature type="transmembrane region" description="Helical" evidence="9">
    <location>
        <begin position="129"/>
        <end position="149"/>
    </location>
</feature>